<keyword evidence="1" id="KW-0732">Signal</keyword>
<comment type="caution">
    <text evidence="2">The sequence shown here is derived from an EMBL/GenBank/DDBJ whole genome shotgun (WGS) entry which is preliminary data.</text>
</comment>
<dbReference type="Proteomes" id="UP000298213">
    <property type="component" value="Unassembled WGS sequence"/>
</dbReference>
<gene>
    <name evidence="2" type="ORF">E2493_12930</name>
</gene>
<name>A0A4Y8ZTT8_9SPHN</name>
<accession>A0A4Y8ZTT8</accession>
<sequence>MSRHPGSVACFGLALVLAAGAGRAAPVTPNLGPIHGEGTLADNDGNAGTWSIDAVLTGGDFAGRGTVTLRGVTVNGALKRGRSYLENGKCYFHIEQDRHRMEISGPCTTDSIAGRADGFLAGEGVIIGSAKGVLRFGRAGAPKPAATAATGVLPTNKLTCAWSERIGGNVAGDPARYELRFSNMVTLTLGRDGSYRTNKAAGRYVREGNTVRLTSGAFAGAVGRLEPDRSGQPAVYFERDENRRPNGVHIVDPGRTSCTTARGG</sequence>
<protein>
    <recommendedName>
        <fullName evidence="4">OstA family protein</fullName>
    </recommendedName>
</protein>
<evidence type="ECO:0000256" key="1">
    <source>
        <dbReference type="SAM" id="SignalP"/>
    </source>
</evidence>
<proteinExistence type="predicted"/>
<dbReference type="RefSeq" id="WP_135087418.1">
    <property type="nucleotide sequence ID" value="NZ_SPDV01000022.1"/>
</dbReference>
<organism evidence="2 3">
    <name type="scientific">Sphingomonas parva</name>
    <dbReference type="NCBI Taxonomy" id="2555898"/>
    <lineage>
        <taxon>Bacteria</taxon>
        <taxon>Pseudomonadati</taxon>
        <taxon>Pseudomonadota</taxon>
        <taxon>Alphaproteobacteria</taxon>
        <taxon>Sphingomonadales</taxon>
        <taxon>Sphingomonadaceae</taxon>
        <taxon>Sphingomonas</taxon>
    </lineage>
</organism>
<feature type="chain" id="PRO_5021324330" description="OstA family protein" evidence="1">
    <location>
        <begin position="25"/>
        <end position="264"/>
    </location>
</feature>
<evidence type="ECO:0000313" key="2">
    <source>
        <dbReference type="EMBL" id="TFI57886.1"/>
    </source>
</evidence>
<evidence type="ECO:0000313" key="3">
    <source>
        <dbReference type="Proteomes" id="UP000298213"/>
    </source>
</evidence>
<reference evidence="2 3" key="1">
    <citation type="submission" date="2019-03" db="EMBL/GenBank/DDBJ databases">
        <title>Genome sequence of Sphingomonas sp. 17J27-24.</title>
        <authorList>
            <person name="Kim M."/>
            <person name="Maeng S."/>
            <person name="Sathiyaraj S."/>
        </authorList>
    </citation>
    <scope>NUCLEOTIDE SEQUENCE [LARGE SCALE GENOMIC DNA]</scope>
    <source>
        <strain evidence="2 3">17J27-24</strain>
    </source>
</reference>
<keyword evidence="3" id="KW-1185">Reference proteome</keyword>
<evidence type="ECO:0008006" key="4">
    <source>
        <dbReference type="Google" id="ProtNLM"/>
    </source>
</evidence>
<dbReference type="EMBL" id="SPDV01000022">
    <property type="protein sequence ID" value="TFI57886.1"/>
    <property type="molecule type" value="Genomic_DNA"/>
</dbReference>
<dbReference type="OrthoDB" id="7563033at2"/>
<dbReference type="AlphaFoldDB" id="A0A4Y8ZTT8"/>
<feature type="signal peptide" evidence="1">
    <location>
        <begin position="1"/>
        <end position="24"/>
    </location>
</feature>